<evidence type="ECO:0000256" key="1">
    <source>
        <dbReference type="SAM" id="Phobius"/>
    </source>
</evidence>
<dbReference type="EMBL" id="FNWL01000001">
    <property type="protein sequence ID" value="SEH13175.1"/>
    <property type="molecule type" value="Genomic_DNA"/>
</dbReference>
<evidence type="ECO:0000313" key="3">
    <source>
        <dbReference type="Proteomes" id="UP000199112"/>
    </source>
</evidence>
<protein>
    <submittedName>
        <fullName evidence="2">Uncharacterized protein</fullName>
    </submittedName>
</protein>
<keyword evidence="3" id="KW-1185">Reference proteome</keyword>
<dbReference type="RefSeq" id="WP_090506018.1">
    <property type="nucleotide sequence ID" value="NZ_FNWL01000001.1"/>
</dbReference>
<gene>
    <name evidence="2" type="ORF">SAMN04487967_1196</name>
</gene>
<keyword evidence="1" id="KW-1133">Transmembrane helix</keyword>
<feature type="transmembrane region" description="Helical" evidence="1">
    <location>
        <begin position="66"/>
        <end position="89"/>
    </location>
</feature>
<organism evidence="2 3">
    <name type="scientific">Natronorubrum sediminis</name>
    <dbReference type="NCBI Taxonomy" id="640943"/>
    <lineage>
        <taxon>Archaea</taxon>
        <taxon>Methanobacteriati</taxon>
        <taxon>Methanobacteriota</taxon>
        <taxon>Stenosarchaea group</taxon>
        <taxon>Halobacteria</taxon>
        <taxon>Halobacteriales</taxon>
        <taxon>Natrialbaceae</taxon>
        <taxon>Natronorubrum</taxon>
    </lineage>
</organism>
<dbReference type="AlphaFoldDB" id="A0A1H6FTQ1"/>
<dbReference type="Proteomes" id="UP000199112">
    <property type="component" value="Unassembled WGS sequence"/>
</dbReference>
<sequence length="94" mass="9645">MSESGRDAETDTTVTVEIDQDELYTAVRTGIEDALLDVLGTVLLLALALLLVGVGVQAIVETPSSVNVAFGGVMVGLGLAITAAAFDLLPPFRG</sequence>
<proteinExistence type="predicted"/>
<keyword evidence="1" id="KW-0472">Membrane</keyword>
<feature type="transmembrane region" description="Helical" evidence="1">
    <location>
        <begin position="38"/>
        <end position="60"/>
    </location>
</feature>
<keyword evidence="1" id="KW-0812">Transmembrane</keyword>
<name>A0A1H6FTQ1_9EURY</name>
<reference evidence="3" key="1">
    <citation type="submission" date="2016-10" db="EMBL/GenBank/DDBJ databases">
        <authorList>
            <person name="Varghese N."/>
            <person name="Submissions S."/>
        </authorList>
    </citation>
    <scope>NUCLEOTIDE SEQUENCE [LARGE SCALE GENOMIC DNA]</scope>
    <source>
        <strain evidence="3">CGMCC 1.8981</strain>
    </source>
</reference>
<accession>A0A1H6FTQ1</accession>
<evidence type="ECO:0000313" key="2">
    <source>
        <dbReference type="EMBL" id="SEH13175.1"/>
    </source>
</evidence>